<dbReference type="InterPro" id="IPR000851">
    <property type="entry name" value="Ribosomal_uS5"/>
</dbReference>
<dbReference type="GO" id="GO:0003735">
    <property type="term" value="F:structural constituent of ribosome"/>
    <property type="evidence" value="ECO:0007669"/>
    <property type="project" value="UniProtKB-UniRule"/>
</dbReference>
<comment type="subcellular location">
    <subcellularLocation>
        <location evidence="9">Plastid</location>
        <location evidence="9">Chloroplast</location>
    </subcellularLocation>
</comment>
<dbReference type="SUPFAM" id="SSF54211">
    <property type="entry name" value="Ribosomal protein S5 domain 2-like"/>
    <property type="match status" value="1"/>
</dbReference>
<evidence type="ECO:0000256" key="4">
    <source>
        <dbReference type="ARBA" id="ARBA00022884"/>
    </source>
</evidence>
<dbReference type="FunFam" id="3.30.230.10:FF:000002">
    <property type="entry name" value="30S ribosomal protein S5"/>
    <property type="match status" value="1"/>
</dbReference>
<evidence type="ECO:0000256" key="6">
    <source>
        <dbReference type="ARBA" id="ARBA00023274"/>
    </source>
</evidence>
<keyword evidence="3 9" id="KW-0699">rRNA-binding</keyword>
<gene>
    <name evidence="9 13" type="primary">rps5</name>
</gene>
<feature type="compositionally biased region" description="Low complexity" evidence="11">
    <location>
        <begin position="1"/>
        <end position="15"/>
    </location>
</feature>
<keyword evidence="6 9" id="KW-0687">Ribonucleoprotein</keyword>
<dbReference type="InterPro" id="IPR014721">
    <property type="entry name" value="Ribsml_uS5_D2-typ_fold_subgr"/>
</dbReference>
<dbReference type="GO" id="GO:0006412">
    <property type="term" value="P:translation"/>
    <property type="evidence" value="ECO:0007669"/>
    <property type="project" value="UniProtKB-UniRule"/>
</dbReference>
<name>B7T1W8_VAULI</name>
<evidence type="ECO:0000256" key="8">
    <source>
        <dbReference type="ARBA" id="ARBA00035156"/>
    </source>
</evidence>
<dbReference type="InterPro" id="IPR005324">
    <property type="entry name" value="Ribosomal_uS5_C"/>
</dbReference>
<accession>B7T1W8</accession>
<dbReference type="RefSeq" id="YP_002327517.1">
    <property type="nucleotide sequence ID" value="NC_011600.1"/>
</dbReference>
<keyword evidence="5 9" id="KW-0689">Ribosomal protein</keyword>
<comment type="function">
    <text evidence="1 9">With S4 and S12 plays an important role in translational accuracy.</text>
</comment>
<keyword evidence="4 9" id="KW-0694">RNA-binding</keyword>
<sequence length="189" mass="20567">MVNNLKNLNKKNNTTRNRKNKKVQEKTIRWEQRVVQISRVVKVVKGGKKLSFRATVIIGNKNSHVGVGVGKADEVSTAIQKAVNHARKNLIQIPLTKTKTIPHNIIGIDGASKVLIRTAGPGTGVIAGSSIRIVLELVGVQNILAKQLGGNNLLNNARATIAALKGLKTIHQVAQEREISLEKLFNSKK</sequence>
<comment type="subunit">
    <text evidence="7 9">Part of the 30S ribosomal subunit. Contacts protein S4.</text>
</comment>
<dbReference type="PANTHER" id="PTHR48277:SF1">
    <property type="entry name" value="MITOCHONDRIAL RIBOSOMAL PROTEIN S5"/>
    <property type="match status" value="1"/>
</dbReference>
<evidence type="ECO:0000256" key="9">
    <source>
        <dbReference type="HAMAP-Rule" id="MF_01307"/>
    </source>
</evidence>
<evidence type="ECO:0000259" key="12">
    <source>
        <dbReference type="PROSITE" id="PS50881"/>
    </source>
</evidence>
<evidence type="ECO:0000256" key="11">
    <source>
        <dbReference type="SAM" id="MobiDB-lite"/>
    </source>
</evidence>
<dbReference type="PANTHER" id="PTHR48277">
    <property type="entry name" value="MITOCHONDRIAL RIBOSOMAL PROTEIN S5"/>
    <property type="match status" value="1"/>
</dbReference>
<dbReference type="EMBL" id="EU912438">
    <property type="protein sequence ID" value="ACF70934.1"/>
    <property type="molecule type" value="Genomic_DNA"/>
</dbReference>
<organism evidence="13">
    <name type="scientific">Vaucheria litorea</name>
    <name type="common">Yellow-green alga</name>
    <dbReference type="NCBI Taxonomy" id="109269"/>
    <lineage>
        <taxon>Eukaryota</taxon>
        <taxon>Sar</taxon>
        <taxon>Stramenopiles</taxon>
        <taxon>Ochrophyta</taxon>
        <taxon>PX clade</taxon>
        <taxon>Xanthophyceae</taxon>
        <taxon>Vaucheriales</taxon>
        <taxon>Vaucheriaceae</taxon>
        <taxon>Vaucheria</taxon>
    </lineage>
</organism>
<dbReference type="PROSITE" id="PS50881">
    <property type="entry name" value="S5_DSRBD"/>
    <property type="match status" value="1"/>
</dbReference>
<dbReference type="InterPro" id="IPR005712">
    <property type="entry name" value="Ribosomal_uS5_bac-type"/>
</dbReference>
<dbReference type="GO" id="GO:0019843">
    <property type="term" value="F:rRNA binding"/>
    <property type="evidence" value="ECO:0007669"/>
    <property type="project" value="UniProtKB-UniRule"/>
</dbReference>
<dbReference type="SUPFAM" id="SSF54768">
    <property type="entry name" value="dsRNA-binding domain-like"/>
    <property type="match status" value="1"/>
</dbReference>
<feature type="domain" description="S5 DRBM" evidence="12">
    <location>
        <begin position="30"/>
        <end position="93"/>
    </location>
</feature>
<protein>
    <recommendedName>
        <fullName evidence="8 9">Small ribosomal subunit protein uS5c</fullName>
    </recommendedName>
</protein>
<evidence type="ECO:0000256" key="10">
    <source>
        <dbReference type="RuleBase" id="RU003823"/>
    </source>
</evidence>
<dbReference type="NCBIfam" id="TIGR01021">
    <property type="entry name" value="rpsE_bact"/>
    <property type="match status" value="1"/>
</dbReference>
<keyword evidence="13" id="KW-0150">Chloroplast</keyword>
<evidence type="ECO:0000313" key="13">
    <source>
        <dbReference type="EMBL" id="ACF70934.1"/>
    </source>
</evidence>
<dbReference type="InterPro" id="IPR013810">
    <property type="entry name" value="Ribosomal_uS5_N"/>
</dbReference>
<evidence type="ECO:0000256" key="2">
    <source>
        <dbReference type="ARBA" id="ARBA00008945"/>
    </source>
</evidence>
<geneLocation type="chloroplast" evidence="13"/>
<evidence type="ECO:0000256" key="5">
    <source>
        <dbReference type="ARBA" id="ARBA00022980"/>
    </source>
</evidence>
<evidence type="ECO:0000256" key="1">
    <source>
        <dbReference type="ARBA" id="ARBA00002524"/>
    </source>
</evidence>
<dbReference type="GO" id="GO:0015935">
    <property type="term" value="C:small ribosomal subunit"/>
    <property type="evidence" value="ECO:0007669"/>
    <property type="project" value="InterPro"/>
</dbReference>
<proteinExistence type="inferred from homology"/>
<feature type="region of interest" description="Disordered" evidence="11">
    <location>
        <begin position="1"/>
        <end position="25"/>
    </location>
</feature>
<dbReference type="HAMAP" id="MF_01307_B">
    <property type="entry name" value="Ribosomal_uS5_B"/>
    <property type="match status" value="1"/>
</dbReference>
<evidence type="ECO:0000256" key="7">
    <source>
        <dbReference type="ARBA" id="ARBA00025844"/>
    </source>
</evidence>
<dbReference type="AlphaFoldDB" id="B7T1W8"/>
<dbReference type="Pfam" id="PF03719">
    <property type="entry name" value="Ribosomal_S5_C"/>
    <property type="match status" value="1"/>
</dbReference>
<dbReference type="GO" id="GO:0009507">
    <property type="term" value="C:chloroplast"/>
    <property type="evidence" value="ECO:0007669"/>
    <property type="project" value="UniProtKB-SubCell"/>
</dbReference>
<dbReference type="GeneID" id="7056025"/>
<reference evidence="13" key="1">
    <citation type="journal article" date="2008" name="Proc. Natl. Acad. Sci. U.S.A.">
        <title>Horizontal gene transfer of the algal nuclear gene psbO to the photosynthetic sea slug Elysia chlorotica.</title>
        <authorList>
            <person name="Rumpho M.E."/>
            <person name="Worful J.M."/>
            <person name="Lee J."/>
            <person name="Kannan K."/>
            <person name="Tyler M.S."/>
            <person name="Bhattacharya D."/>
            <person name="Moustafa A."/>
            <person name="Manhart J.R."/>
        </authorList>
    </citation>
    <scope>NUCLEOTIDE SEQUENCE [LARGE SCALE GENOMIC DNA]</scope>
    <source>
        <strain>CCMP2940</strain>
    </source>
</reference>
<dbReference type="Pfam" id="PF00333">
    <property type="entry name" value="Ribosomal_S5"/>
    <property type="match status" value="1"/>
</dbReference>
<evidence type="ECO:0000256" key="3">
    <source>
        <dbReference type="ARBA" id="ARBA00022730"/>
    </source>
</evidence>
<dbReference type="InterPro" id="IPR020568">
    <property type="entry name" value="Ribosomal_Su5_D2-typ_SF"/>
</dbReference>
<dbReference type="Gene3D" id="3.30.160.20">
    <property type="match status" value="1"/>
</dbReference>
<keyword evidence="13" id="KW-0934">Plastid</keyword>
<comment type="domain">
    <text evidence="9">The N-terminal domain interacts with the head of the 30S subunit; the C-terminal domain interacts with the body and contacts protein S4. The interaction surface between S4 and S5 is involved in control of translational fidelity.</text>
</comment>
<dbReference type="Gene3D" id="3.30.230.10">
    <property type="match status" value="1"/>
</dbReference>
<comment type="similarity">
    <text evidence="2 9 10">Belongs to the universal ribosomal protein uS5 family.</text>
</comment>